<feature type="binding site" evidence="11">
    <location>
        <position position="156"/>
    </location>
    <ligand>
        <name>Mg(2+)</name>
        <dbReference type="ChEBI" id="CHEBI:18420"/>
    </ligand>
</feature>
<keyword evidence="5 11" id="KW-0479">Metal-binding</keyword>
<dbReference type="PATRIC" id="fig|1229783.3.peg.907"/>
<comment type="function">
    <text evidence="11">Involved in the biosynthesis of isoprenoids. Catalyzes the 1,3-allylic rearrangement of the homoallylic substrate isopentenyl (IPP) to its allylic isomer, dimethylallyl diphosphate (DMAPP).</text>
</comment>
<evidence type="ECO:0000259" key="12">
    <source>
        <dbReference type="Pfam" id="PF01070"/>
    </source>
</evidence>
<dbReference type="STRING" id="1229783.C273_04500"/>
<dbReference type="GO" id="GO:0005737">
    <property type="term" value="C:cytoplasm"/>
    <property type="evidence" value="ECO:0007669"/>
    <property type="project" value="UniProtKB-SubCell"/>
</dbReference>
<comment type="caution">
    <text evidence="11">Lacks conserved residue(s) required for the propagation of feature annotation.</text>
</comment>
<feature type="binding site" evidence="11">
    <location>
        <position position="217"/>
    </location>
    <ligand>
        <name>FMN</name>
        <dbReference type="ChEBI" id="CHEBI:58210"/>
    </ligand>
</feature>
<comment type="cofactor">
    <cofactor evidence="11">
        <name>NADPH</name>
        <dbReference type="ChEBI" id="CHEBI:57783"/>
    </cofactor>
</comment>
<dbReference type="HAMAP" id="MF_00354">
    <property type="entry name" value="Idi_2"/>
    <property type="match status" value="1"/>
</dbReference>
<dbReference type="SUPFAM" id="SSF51395">
    <property type="entry name" value="FMN-linked oxidoreductases"/>
    <property type="match status" value="1"/>
</dbReference>
<evidence type="ECO:0000256" key="2">
    <source>
        <dbReference type="ARBA" id="ARBA00022490"/>
    </source>
</evidence>
<dbReference type="EMBL" id="AMSQ01000005">
    <property type="protein sequence ID" value="EKU49035.1"/>
    <property type="molecule type" value="Genomic_DNA"/>
</dbReference>
<keyword evidence="2 11" id="KW-0963">Cytoplasm</keyword>
<dbReference type="RefSeq" id="WP_009382926.1">
    <property type="nucleotide sequence ID" value="NZ_AMSQ01000005.1"/>
</dbReference>
<dbReference type="Proteomes" id="UP000009885">
    <property type="component" value="Unassembled WGS sequence"/>
</dbReference>
<dbReference type="PANTHER" id="PTHR43665:SF1">
    <property type="entry name" value="ISOPENTENYL-DIPHOSPHATE DELTA-ISOMERASE"/>
    <property type="match status" value="1"/>
</dbReference>
<dbReference type="GO" id="GO:0010181">
    <property type="term" value="F:FMN binding"/>
    <property type="evidence" value="ECO:0007669"/>
    <property type="project" value="UniProtKB-UniRule"/>
</dbReference>
<dbReference type="CDD" id="cd02811">
    <property type="entry name" value="IDI-2_FMN"/>
    <property type="match status" value="1"/>
</dbReference>
<evidence type="ECO:0000256" key="4">
    <source>
        <dbReference type="ARBA" id="ARBA00022643"/>
    </source>
</evidence>
<comment type="caution">
    <text evidence="13">The sequence shown here is derived from an EMBL/GenBank/DDBJ whole genome shotgun (WGS) entry which is preliminary data.</text>
</comment>
<comment type="cofactor">
    <cofactor evidence="1 11">
        <name>FMN</name>
        <dbReference type="ChEBI" id="CHEBI:58210"/>
    </cofactor>
</comment>
<feature type="binding site" evidence="11">
    <location>
        <begin position="10"/>
        <end position="11"/>
    </location>
    <ligand>
        <name>substrate</name>
    </ligand>
</feature>
<dbReference type="GO" id="GO:0004452">
    <property type="term" value="F:isopentenyl-diphosphate delta-isomerase activity"/>
    <property type="evidence" value="ECO:0007669"/>
    <property type="project" value="UniProtKB-UniRule"/>
</dbReference>
<dbReference type="GO" id="GO:0008299">
    <property type="term" value="P:isoprenoid biosynthetic process"/>
    <property type="evidence" value="ECO:0007669"/>
    <property type="project" value="UniProtKB-UniRule"/>
</dbReference>
<evidence type="ECO:0000256" key="9">
    <source>
        <dbReference type="ARBA" id="ARBA00023235"/>
    </source>
</evidence>
<dbReference type="OrthoDB" id="9795032at2"/>
<feature type="binding site" evidence="11">
    <location>
        <begin position="263"/>
        <end position="265"/>
    </location>
    <ligand>
        <name>FMN</name>
        <dbReference type="ChEBI" id="CHEBI:58210"/>
    </ligand>
</feature>
<sequence length="345" mass="38945">MDSFRQREMRKDEHVKLAMSQHQNVQSDFEYMRFVHHSISHINLEDVDLLVNRSFMKGKKPLYINAMTGGSRWTKSINDKLSQVAHTLDIPMAVGSTHAALKDESLKDTFEIVRHNHPKGLVMSNVGADVSLDGAKRAVEMLEADALQIHVNTLQELVMPEGSRDFVEWMTHIESIQSEIDVPVIIKEVGFGMSHETLSRIQSLGIKHVDVSGRGGTNFALIENERRPLKDMAYMSDWGQSTLISLLETKAFQDDITVFASGGIRNPLDAIKALTLGATAVGMSRPILEYVEQYGVDETINYLETFYHHMKKIAVLLDKGDLEALKDAQYVMDPYVMNWITQRGI</sequence>
<feature type="binding site" evidence="11">
    <location>
        <position position="96"/>
    </location>
    <ligand>
        <name>FMN</name>
        <dbReference type="ChEBI" id="CHEBI:58210"/>
    </ligand>
</feature>
<dbReference type="InterPro" id="IPR011179">
    <property type="entry name" value="IPdP_isomerase"/>
</dbReference>
<comment type="cofactor">
    <cofactor evidence="11">
        <name>Mg(2+)</name>
        <dbReference type="ChEBI" id="CHEBI:18420"/>
    </cofactor>
</comment>
<dbReference type="GO" id="GO:0000287">
    <property type="term" value="F:magnesium ion binding"/>
    <property type="evidence" value="ECO:0007669"/>
    <property type="project" value="UniProtKB-UniRule"/>
</dbReference>
<dbReference type="eggNOG" id="COG1304">
    <property type="taxonomic scope" value="Bacteria"/>
</dbReference>
<evidence type="ECO:0000313" key="13">
    <source>
        <dbReference type="EMBL" id="EKU49035.1"/>
    </source>
</evidence>
<dbReference type="PIRSF" id="PIRSF003314">
    <property type="entry name" value="IPP_isomerase"/>
    <property type="match status" value="1"/>
</dbReference>
<keyword evidence="9 11" id="KW-0413">Isomerase</keyword>
<evidence type="ECO:0000256" key="1">
    <source>
        <dbReference type="ARBA" id="ARBA00001917"/>
    </source>
</evidence>
<proteinExistence type="inferred from homology"/>
<evidence type="ECO:0000256" key="3">
    <source>
        <dbReference type="ARBA" id="ARBA00022630"/>
    </source>
</evidence>
<feature type="binding site" evidence="11">
    <location>
        <begin position="96"/>
        <end position="98"/>
    </location>
    <ligand>
        <name>substrate</name>
    </ligand>
</feature>
<keyword evidence="3 11" id="KW-0285">Flavoprotein</keyword>
<feature type="binding site" evidence="11">
    <location>
        <position position="187"/>
    </location>
    <ligand>
        <name>FMN</name>
        <dbReference type="ChEBI" id="CHEBI:58210"/>
    </ligand>
</feature>
<dbReference type="GO" id="GO:0016491">
    <property type="term" value="F:oxidoreductase activity"/>
    <property type="evidence" value="ECO:0007669"/>
    <property type="project" value="InterPro"/>
</dbReference>
<evidence type="ECO:0000256" key="5">
    <source>
        <dbReference type="ARBA" id="ARBA00022723"/>
    </source>
</evidence>
<feature type="binding site" evidence="11">
    <location>
        <begin position="66"/>
        <end position="68"/>
    </location>
    <ligand>
        <name>FMN</name>
        <dbReference type="ChEBI" id="CHEBI:58210"/>
    </ligand>
</feature>
<keyword evidence="14" id="KW-1185">Reference proteome</keyword>
<dbReference type="GO" id="GO:0070402">
    <property type="term" value="F:NADPH binding"/>
    <property type="evidence" value="ECO:0007669"/>
    <property type="project" value="UniProtKB-UniRule"/>
</dbReference>
<gene>
    <name evidence="11" type="primary">fni</name>
    <name evidence="13" type="ORF">C273_04500</name>
</gene>
<comment type="catalytic activity">
    <reaction evidence="11">
        <text>isopentenyl diphosphate = dimethylallyl diphosphate</text>
        <dbReference type="Rhea" id="RHEA:23284"/>
        <dbReference type="ChEBI" id="CHEBI:57623"/>
        <dbReference type="ChEBI" id="CHEBI:128769"/>
        <dbReference type="EC" id="5.3.3.2"/>
    </reaction>
</comment>
<feature type="binding site" evidence="11">
    <location>
        <position position="212"/>
    </location>
    <ligand>
        <name>FMN</name>
        <dbReference type="ChEBI" id="CHEBI:58210"/>
    </ligand>
</feature>
<comment type="subcellular location">
    <subcellularLocation>
        <location evidence="11">Cytoplasm</location>
    </subcellularLocation>
</comment>
<evidence type="ECO:0000256" key="7">
    <source>
        <dbReference type="ARBA" id="ARBA00022857"/>
    </source>
</evidence>
<dbReference type="InterPro" id="IPR000262">
    <property type="entry name" value="FMN-dep_DH"/>
</dbReference>
<dbReference type="EC" id="5.3.3.2" evidence="11"/>
<dbReference type="InterPro" id="IPR013785">
    <property type="entry name" value="Aldolase_TIM"/>
</dbReference>
<dbReference type="NCBIfam" id="TIGR02151">
    <property type="entry name" value="IPP_isom_2"/>
    <property type="match status" value="1"/>
</dbReference>
<evidence type="ECO:0000313" key="14">
    <source>
        <dbReference type="Proteomes" id="UP000009885"/>
    </source>
</evidence>
<keyword evidence="4 11" id="KW-0288">FMN</keyword>
<dbReference type="PANTHER" id="PTHR43665">
    <property type="entry name" value="ISOPENTENYL-DIPHOSPHATE DELTA-ISOMERASE"/>
    <property type="match status" value="1"/>
</dbReference>
<feature type="binding site" evidence="11">
    <location>
        <position position="125"/>
    </location>
    <ligand>
        <name>FMN</name>
        <dbReference type="ChEBI" id="CHEBI:58210"/>
    </ligand>
</feature>
<feature type="binding site" evidence="11">
    <location>
        <begin position="284"/>
        <end position="285"/>
    </location>
    <ligand>
        <name>FMN</name>
        <dbReference type="ChEBI" id="CHEBI:58210"/>
    </ligand>
</feature>
<keyword evidence="6 11" id="KW-0460">Magnesium</keyword>
<protein>
    <recommendedName>
        <fullName evidence="11">Isopentenyl-diphosphate delta-isomerase</fullName>
        <shortName evidence="11">IPP isomerase</shortName>
        <ecNumber evidence="11">5.3.3.2</ecNumber>
    </recommendedName>
    <alternativeName>
        <fullName evidence="11">Isopentenyl diphosphate:dimethylallyl diphosphate isomerase</fullName>
    </alternativeName>
    <alternativeName>
        <fullName evidence="11">Isopentenyl pyrophosphate isomerase</fullName>
    </alternativeName>
    <alternativeName>
        <fullName evidence="11">Type 2 isopentenyl diphosphate isomerase</fullName>
        <shortName evidence="11">IDI-2</shortName>
    </alternativeName>
</protein>
<accession>K9B5I8</accession>
<evidence type="ECO:0000256" key="8">
    <source>
        <dbReference type="ARBA" id="ARBA00023229"/>
    </source>
</evidence>
<keyword evidence="7 11" id="KW-0521">NADP</keyword>
<dbReference type="Gene3D" id="3.20.20.70">
    <property type="entry name" value="Aldolase class I"/>
    <property type="match status" value="1"/>
</dbReference>
<comment type="subunit">
    <text evidence="10 11">Homooctamer. Dimer of tetramers.</text>
</comment>
<evidence type="ECO:0000256" key="10">
    <source>
        <dbReference type="ARBA" id="ARBA00025810"/>
    </source>
</evidence>
<comment type="similarity">
    <text evidence="11">Belongs to the IPP isomerase type 2 family.</text>
</comment>
<feature type="domain" description="FMN-dependent dehydrogenase" evidence="12">
    <location>
        <begin position="162"/>
        <end position="304"/>
    </location>
</feature>
<dbReference type="Pfam" id="PF01070">
    <property type="entry name" value="FMN_dh"/>
    <property type="match status" value="1"/>
</dbReference>
<feature type="binding site" evidence="11">
    <location>
        <position position="155"/>
    </location>
    <ligand>
        <name>substrate</name>
    </ligand>
</feature>
<dbReference type="AlphaFoldDB" id="K9B5I8"/>
<reference evidence="13 14" key="1">
    <citation type="journal article" date="2013" name="Genome Announc.">
        <title>Genome Sequence of Staphylococcus massiliensis Strain S46, Isolated from the Surface of Healthy Human Skin.</title>
        <authorList>
            <person name="Srivastav R."/>
            <person name="Singh A."/>
            <person name="Jangir P.K."/>
            <person name="Kumari C."/>
            <person name="Muduli S."/>
            <person name="Sharma R."/>
        </authorList>
    </citation>
    <scope>NUCLEOTIDE SEQUENCE [LARGE SCALE GENOMIC DNA]</scope>
    <source>
        <strain evidence="13 14">S46</strain>
    </source>
</reference>
<organism evidence="13 14">
    <name type="scientific">Staphylococcus massiliensis S46</name>
    <dbReference type="NCBI Taxonomy" id="1229783"/>
    <lineage>
        <taxon>Bacteria</taxon>
        <taxon>Bacillati</taxon>
        <taxon>Bacillota</taxon>
        <taxon>Bacilli</taxon>
        <taxon>Bacillales</taxon>
        <taxon>Staphylococcaceae</taxon>
        <taxon>Staphylococcus</taxon>
    </lineage>
</organism>
<evidence type="ECO:0000256" key="11">
    <source>
        <dbReference type="HAMAP-Rule" id="MF_00354"/>
    </source>
</evidence>
<keyword evidence="8 11" id="KW-0414">Isoprene biosynthesis</keyword>
<evidence type="ECO:0000256" key="6">
    <source>
        <dbReference type="ARBA" id="ARBA00022842"/>
    </source>
</evidence>
<name>K9B5I8_9STAP</name>